<reference evidence="1 2" key="1">
    <citation type="submission" date="2017-05" db="EMBL/GenBank/DDBJ databases">
        <title>Streptomyces alboflavus Genome sequencing and assembly.</title>
        <authorList>
            <person name="Wang Y."/>
            <person name="Du B."/>
            <person name="Ding Y."/>
            <person name="Liu H."/>
            <person name="Hou Q."/>
            <person name="Liu K."/>
            <person name="Wang C."/>
            <person name="Yao L."/>
        </authorList>
    </citation>
    <scope>NUCLEOTIDE SEQUENCE [LARGE SCALE GENOMIC DNA]</scope>
    <source>
        <strain evidence="1 2">MDJK44</strain>
    </source>
</reference>
<sequence length="34" mass="4197">MPQPRRWRRRLYCSKAHRRKNRVVEAVGNFLDSL</sequence>
<dbReference type="KEGG" id="salf:SMD44_02420"/>
<organism evidence="1 2">
    <name type="scientific">Streptomyces alboflavus</name>
    <dbReference type="NCBI Taxonomy" id="67267"/>
    <lineage>
        <taxon>Bacteria</taxon>
        <taxon>Bacillati</taxon>
        <taxon>Actinomycetota</taxon>
        <taxon>Actinomycetes</taxon>
        <taxon>Kitasatosporales</taxon>
        <taxon>Streptomycetaceae</taxon>
        <taxon>Streptomyces</taxon>
    </lineage>
</organism>
<keyword evidence="2" id="KW-1185">Reference proteome</keyword>
<accession>A0A1Z1W9A6</accession>
<evidence type="ECO:0000313" key="1">
    <source>
        <dbReference type="EMBL" id="ARX83006.1"/>
    </source>
</evidence>
<protein>
    <submittedName>
        <fullName evidence="1">Uncharacterized protein</fullName>
    </submittedName>
</protein>
<dbReference type="AlphaFoldDB" id="A0A1Z1W9A6"/>
<dbReference type="EMBL" id="CP021748">
    <property type="protein sequence ID" value="ARX83006.1"/>
    <property type="molecule type" value="Genomic_DNA"/>
</dbReference>
<dbReference type="Proteomes" id="UP000195880">
    <property type="component" value="Chromosome"/>
</dbReference>
<name>A0A1Z1W9A6_9ACTN</name>
<gene>
    <name evidence="1" type="ORF">SMD44_02420</name>
</gene>
<evidence type="ECO:0000313" key="2">
    <source>
        <dbReference type="Proteomes" id="UP000195880"/>
    </source>
</evidence>
<proteinExistence type="predicted"/>